<dbReference type="HAMAP" id="MF_01898">
    <property type="entry name" value="GyrB"/>
    <property type="match status" value="1"/>
</dbReference>
<evidence type="ECO:0000313" key="13">
    <source>
        <dbReference type="EMBL" id="AGH94224.1"/>
    </source>
</evidence>
<dbReference type="InterPro" id="IPR002288">
    <property type="entry name" value="DNA_gyrase_B_C"/>
</dbReference>
<dbReference type="GO" id="GO:0006265">
    <property type="term" value="P:DNA topological change"/>
    <property type="evidence" value="ECO:0007669"/>
    <property type="project" value="UniProtKB-UniRule"/>
</dbReference>
<proteinExistence type="inferred from homology"/>
<dbReference type="GO" id="GO:0003918">
    <property type="term" value="F:DNA topoisomerase type II (double strand cut, ATP-hydrolyzing) activity"/>
    <property type="evidence" value="ECO:0007669"/>
    <property type="project" value="UniProtKB-UniRule"/>
</dbReference>
<evidence type="ECO:0000256" key="7">
    <source>
        <dbReference type="ARBA" id="ARBA00022842"/>
    </source>
</evidence>
<feature type="binding site" evidence="11">
    <location>
        <position position="432"/>
    </location>
    <ligand>
        <name>Mg(2+)</name>
        <dbReference type="ChEBI" id="CHEBI:18420"/>
        <label>1</label>
        <note>catalytic</note>
    </ligand>
</feature>
<feature type="domain" description="Toprim" evidence="12">
    <location>
        <begin position="426"/>
        <end position="541"/>
    </location>
</feature>
<evidence type="ECO:0000256" key="8">
    <source>
        <dbReference type="ARBA" id="ARBA00023029"/>
    </source>
</evidence>
<comment type="function">
    <text evidence="11">A type II topoisomerase that negatively supercoils closed circular double-stranded (ds) DNA in an ATP-dependent manner to modulate DNA topology and maintain chromosomes in an underwound state. Negative supercoiling favors strand separation, and DNA replication, transcription, recombination and repair, all of which involve strand separation. Also able to catalyze the interconversion of other topological isomers of dsDNA rings, including catenanes and knotted rings. Type II topoisomerases break and join 2 DNA strands simultaneously in an ATP-dependent manner.</text>
</comment>
<dbReference type="InterPro" id="IPR013760">
    <property type="entry name" value="Topo_IIA-like_dom_sf"/>
</dbReference>
<feature type="binding site" evidence="11">
    <location>
        <position position="506"/>
    </location>
    <ligand>
        <name>Mg(2+)</name>
        <dbReference type="ChEBI" id="CHEBI:18420"/>
        <label>2</label>
    </ligand>
</feature>
<dbReference type="Pfam" id="PF00986">
    <property type="entry name" value="DNA_gyraseB_C"/>
    <property type="match status" value="1"/>
</dbReference>
<dbReference type="InterPro" id="IPR036890">
    <property type="entry name" value="HATPase_C_sf"/>
</dbReference>
<keyword evidence="10 11" id="KW-0413">Isomerase</keyword>
<dbReference type="Pfam" id="PF01751">
    <property type="entry name" value="Toprim"/>
    <property type="match status" value="1"/>
</dbReference>
<dbReference type="InterPro" id="IPR014721">
    <property type="entry name" value="Ribsml_uS5_D2-typ_fold_subgr"/>
</dbReference>
<reference evidence="13 14" key="1">
    <citation type="journal article" date="2013" name="ISME J.">
        <title>By their genes ye shall know them: genomic signatures of predatory bacteria.</title>
        <authorList>
            <person name="Pasternak Z."/>
            <person name="Pietrokovski S."/>
            <person name="Rotem O."/>
            <person name="Gophna U."/>
            <person name="Lurie-Weinberger M.N."/>
            <person name="Jurkevitch E."/>
        </authorList>
    </citation>
    <scope>NUCLEOTIDE SEQUENCE [LARGE SCALE GENOMIC DNA]</scope>
    <source>
        <strain evidence="13 14">JSS</strain>
    </source>
</reference>
<evidence type="ECO:0000256" key="1">
    <source>
        <dbReference type="ARBA" id="ARBA00000185"/>
    </source>
</evidence>
<evidence type="ECO:0000256" key="9">
    <source>
        <dbReference type="ARBA" id="ARBA00023125"/>
    </source>
</evidence>
<dbReference type="InterPro" id="IPR000565">
    <property type="entry name" value="Topo_IIA_B"/>
</dbReference>
<comment type="cofactor">
    <cofactor evidence="11">
        <name>Mg(2+)</name>
        <dbReference type="ChEBI" id="CHEBI:18420"/>
    </cofactor>
    <cofactor evidence="11">
        <name>Mn(2+)</name>
        <dbReference type="ChEBI" id="CHEBI:29035"/>
    </cofactor>
    <cofactor evidence="11">
        <name>Ca(2+)</name>
        <dbReference type="ChEBI" id="CHEBI:29108"/>
    </cofactor>
    <text evidence="11">Binds two Mg(2+) per subunit. The magnesium ions form salt bridges with both the protein and the DNA. Can also accept other divalent metal cations, such as Mn(2+) or Ca(2+).</text>
</comment>
<evidence type="ECO:0000256" key="10">
    <source>
        <dbReference type="ARBA" id="ARBA00023235"/>
    </source>
</evidence>
<dbReference type="KEGG" id="bex:A11Q_4"/>
<dbReference type="NCBIfam" id="NF011501">
    <property type="entry name" value="PRK14939.1"/>
    <property type="match status" value="1"/>
</dbReference>
<evidence type="ECO:0000256" key="2">
    <source>
        <dbReference type="ARBA" id="ARBA00010708"/>
    </source>
</evidence>
<dbReference type="EMBL" id="CP003537">
    <property type="protein sequence ID" value="AGH94224.1"/>
    <property type="molecule type" value="Genomic_DNA"/>
</dbReference>
<dbReference type="Pfam" id="PF00204">
    <property type="entry name" value="DNA_gyraseB"/>
    <property type="match status" value="1"/>
</dbReference>
<dbReference type="PROSITE" id="PS50880">
    <property type="entry name" value="TOPRIM"/>
    <property type="match status" value="1"/>
</dbReference>
<protein>
    <recommendedName>
        <fullName evidence="11">DNA gyrase subunit B</fullName>
        <ecNumber evidence="11">5.6.2.2</ecNumber>
    </recommendedName>
</protein>
<evidence type="ECO:0000256" key="6">
    <source>
        <dbReference type="ARBA" id="ARBA00022840"/>
    </source>
</evidence>
<dbReference type="NCBIfam" id="TIGR01059">
    <property type="entry name" value="gyrB"/>
    <property type="match status" value="1"/>
</dbReference>
<dbReference type="PROSITE" id="PS00177">
    <property type="entry name" value="TOPOISOMERASE_II"/>
    <property type="match status" value="1"/>
</dbReference>
<dbReference type="Pfam" id="PF02518">
    <property type="entry name" value="HATPase_c"/>
    <property type="match status" value="1"/>
</dbReference>
<dbReference type="SMART" id="SM00387">
    <property type="entry name" value="HATPase_c"/>
    <property type="match status" value="1"/>
</dbReference>
<dbReference type="InterPro" id="IPR034160">
    <property type="entry name" value="TOPRIM_GyrB"/>
</dbReference>
<dbReference type="InterPro" id="IPR003594">
    <property type="entry name" value="HATPase_dom"/>
</dbReference>
<dbReference type="SUPFAM" id="SSF54211">
    <property type="entry name" value="Ribosomal protein S5 domain 2-like"/>
    <property type="match status" value="1"/>
</dbReference>
<feature type="site" description="Interaction with DNA" evidence="11">
    <location>
        <position position="460"/>
    </location>
</feature>
<comment type="subunit">
    <text evidence="11">Heterotetramer, composed of two GyrA and two GyrB chains. In the heterotetramer, GyrA contains the active site tyrosine that forms a transient covalent intermediate with DNA, while GyrB binds cofactors and catalyzes ATP hydrolysis.</text>
</comment>
<keyword evidence="5 11" id="KW-0547">Nucleotide-binding</keyword>
<dbReference type="InterPro" id="IPR020568">
    <property type="entry name" value="Ribosomal_Su5_D2-typ_SF"/>
</dbReference>
<dbReference type="PRINTS" id="PR00418">
    <property type="entry name" value="TPI2FAMILY"/>
</dbReference>
<dbReference type="Pfam" id="PF21249">
    <property type="entry name" value="GyrB_hook"/>
    <property type="match status" value="1"/>
</dbReference>
<evidence type="ECO:0000256" key="4">
    <source>
        <dbReference type="ARBA" id="ARBA00022723"/>
    </source>
</evidence>
<dbReference type="PATRIC" id="fig|1184267.3.peg.6"/>
<dbReference type="OrthoDB" id="5287163at2"/>
<dbReference type="NCBIfam" id="NF004189">
    <property type="entry name" value="PRK05644.1"/>
    <property type="match status" value="1"/>
</dbReference>
<dbReference type="Proteomes" id="UP000012040">
    <property type="component" value="Chromosome"/>
</dbReference>
<dbReference type="InterPro" id="IPR011557">
    <property type="entry name" value="GyrB"/>
</dbReference>
<comment type="miscellaneous">
    <text evidence="11">Few gyrases are as efficient as E.coli at forming negative supercoils. Not all organisms have 2 type II topoisomerases; in organisms with a single type II topoisomerase this enzyme also has to decatenate newly replicated chromosomes.</text>
</comment>
<feature type="binding site" evidence="11">
    <location>
        <position position="508"/>
    </location>
    <ligand>
        <name>Mg(2+)</name>
        <dbReference type="ChEBI" id="CHEBI:18420"/>
        <label>2</label>
    </ligand>
</feature>
<dbReference type="GO" id="GO:0005524">
    <property type="term" value="F:ATP binding"/>
    <property type="evidence" value="ECO:0007669"/>
    <property type="project" value="UniProtKB-UniRule"/>
</dbReference>
<dbReference type="InterPro" id="IPR049353">
    <property type="entry name" value="GyrB_hook"/>
</dbReference>
<evidence type="ECO:0000259" key="12">
    <source>
        <dbReference type="PROSITE" id="PS50880"/>
    </source>
</evidence>
<dbReference type="CDD" id="cd03366">
    <property type="entry name" value="TOPRIM_TopoIIA_GyrB"/>
    <property type="match status" value="1"/>
</dbReference>
<dbReference type="InterPro" id="IPR013759">
    <property type="entry name" value="Topo_IIA_B_C"/>
</dbReference>
<keyword evidence="4 11" id="KW-0479">Metal-binding</keyword>
<dbReference type="Gene3D" id="3.30.565.10">
    <property type="entry name" value="Histidine kinase-like ATPase, C-terminal domain"/>
    <property type="match status" value="1"/>
</dbReference>
<dbReference type="SMART" id="SM00433">
    <property type="entry name" value="TOP2c"/>
    <property type="match status" value="1"/>
</dbReference>
<keyword evidence="3 11" id="KW-0963">Cytoplasm</keyword>
<dbReference type="Gene3D" id="3.30.230.10">
    <property type="match status" value="1"/>
</dbReference>
<dbReference type="PANTHER" id="PTHR45866:SF1">
    <property type="entry name" value="DNA GYRASE SUBUNIT B, MITOCHONDRIAL"/>
    <property type="match status" value="1"/>
</dbReference>
<sequence>MSGMNTNVDQQKVYGADDIQVLEGLEAVRKRPGMYIGDTTIRGYHHLVYEIVDNAVDESLAGYCKRILVTIHADGSLSVDDDGRGVPVGSHKSGKDAMEVVYTVLHAGGKFDGGAYKVSGGLHGVGASVVNALSSRCQVESHKNGNQYRQQYERGIPQTPVEKIGPTTRTGTVVTFKPDLDIFKEPGMAFDFNTLSNRFREMAFLNAGLHICLKDERTDKKADFQYTSGVAEFVSYLNESKKAIHNEVIYFRGEKDNVDVEVAMQWNDSYTESIYCYANNINTFEGGTHLIGFRGALTRTTNSYAAQKNLLKDYKDSIEGEDIREGLAAIISVKVREPLFEGQTKTKLGNAEVKGIVESLVNEKLADWFDRNPSPAKTIVTKCVEAARARDAARKARELTRRKTALDGGSLPGKMADCQERDPSKCELYLVEGDSAGGSAKQARDRKTQAVLPLKGKILNVEKARFDKMLSNDEIKMMISALGTGIGKDNINADKVRYHKIIIMTDADVDGSHIRTLLLTFFYRQMPVVLEKGFIYIAQPPLYRAKKGQSETYLKDEAALTEYLLSTGLDSFKIKGKEVAIADLRQMILNIQKFYALLKASSTKYDQDVLYYLLTKVEKLEDALRSESALKGAVSDMKTWLQSNPSLGVTEVTENIAEQDGKVTATINTVRYADRKVTVVTSDLLKASEVIELRNLWKAIQGISALPLTIEQGATEHSFEDYNSFFEHVMTSTKKGIYIQRYKGLGEMNPEQLWDTTLNPENRRLLRVTIDDAVAADETFSVLMGEQVEPRRKFINDNALMVKSLDV</sequence>
<name>M4VMB9_9BACT</name>
<comment type="catalytic activity">
    <reaction evidence="1 11">
        <text>ATP-dependent breakage, passage and rejoining of double-stranded DNA.</text>
        <dbReference type="EC" id="5.6.2.2"/>
    </reaction>
</comment>
<dbReference type="InterPro" id="IPR001241">
    <property type="entry name" value="Topo_IIA"/>
</dbReference>
<dbReference type="FunFam" id="3.40.50.670:FF:000001">
    <property type="entry name" value="DNA topoisomerase 2"/>
    <property type="match status" value="1"/>
</dbReference>
<dbReference type="PANTHER" id="PTHR45866">
    <property type="entry name" value="DNA GYRASE/TOPOISOMERASE SUBUNIT B"/>
    <property type="match status" value="1"/>
</dbReference>
<keyword evidence="14" id="KW-1185">Reference proteome</keyword>
<dbReference type="GO" id="GO:0005694">
    <property type="term" value="C:chromosome"/>
    <property type="evidence" value="ECO:0007669"/>
    <property type="project" value="InterPro"/>
</dbReference>
<dbReference type="EC" id="5.6.2.2" evidence="11"/>
<dbReference type="AlphaFoldDB" id="M4VMB9"/>
<evidence type="ECO:0000256" key="5">
    <source>
        <dbReference type="ARBA" id="ARBA00022741"/>
    </source>
</evidence>
<dbReference type="InterPro" id="IPR013506">
    <property type="entry name" value="Topo_IIA_bsu_dom2"/>
</dbReference>
<dbReference type="GO" id="GO:0046872">
    <property type="term" value="F:metal ion binding"/>
    <property type="evidence" value="ECO:0007669"/>
    <property type="project" value="UniProtKB-KW"/>
</dbReference>
<dbReference type="Gene3D" id="3.40.50.670">
    <property type="match status" value="2"/>
</dbReference>
<feature type="binding site" evidence="11">
    <location>
        <position position="506"/>
    </location>
    <ligand>
        <name>Mg(2+)</name>
        <dbReference type="ChEBI" id="CHEBI:18420"/>
        <label>1</label>
        <note>catalytic</note>
    </ligand>
</feature>
<dbReference type="GO" id="GO:0003677">
    <property type="term" value="F:DNA binding"/>
    <property type="evidence" value="ECO:0007669"/>
    <property type="project" value="UniProtKB-KW"/>
</dbReference>
<dbReference type="HOGENOM" id="CLU_006146_4_1_7"/>
<keyword evidence="9" id="KW-0238">DNA-binding</keyword>
<evidence type="ECO:0000256" key="11">
    <source>
        <dbReference type="HAMAP-Rule" id="MF_01898"/>
    </source>
</evidence>
<dbReference type="GO" id="GO:0005737">
    <property type="term" value="C:cytoplasm"/>
    <property type="evidence" value="ECO:0007669"/>
    <property type="project" value="UniProtKB-SubCell"/>
</dbReference>
<evidence type="ECO:0000256" key="3">
    <source>
        <dbReference type="ARBA" id="ARBA00022490"/>
    </source>
</evidence>
<dbReference type="SUPFAM" id="SSF56719">
    <property type="entry name" value="Type II DNA topoisomerase"/>
    <property type="match status" value="1"/>
</dbReference>
<dbReference type="CDD" id="cd16928">
    <property type="entry name" value="HATPase_GyrB-like"/>
    <property type="match status" value="1"/>
</dbReference>
<dbReference type="InterPro" id="IPR018522">
    <property type="entry name" value="TopoIIA_CS"/>
</dbReference>
<dbReference type="STRING" id="1184267.A11Q_4"/>
<dbReference type="GO" id="GO:0006261">
    <property type="term" value="P:DNA-templated DNA replication"/>
    <property type="evidence" value="ECO:0007669"/>
    <property type="project" value="UniProtKB-UniRule"/>
</dbReference>
<feature type="site" description="Interaction with DNA" evidence="11">
    <location>
        <position position="457"/>
    </location>
</feature>
<keyword evidence="8 11" id="KW-0799">Topoisomerase</keyword>
<keyword evidence="7 11" id="KW-0460">Magnesium</keyword>
<dbReference type="eggNOG" id="COG0187">
    <property type="taxonomic scope" value="Bacteria"/>
</dbReference>
<organism evidence="13 14">
    <name type="scientific">Pseudobdellovibrio exovorus JSS</name>
    <dbReference type="NCBI Taxonomy" id="1184267"/>
    <lineage>
        <taxon>Bacteria</taxon>
        <taxon>Pseudomonadati</taxon>
        <taxon>Bdellovibrionota</taxon>
        <taxon>Bdellovibrionia</taxon>
        <taxon>Bdellovibrionales</taxon>
        <taxon>Pseudobdellovibrionaceae</taxon>
        <taxon>Pseudobdellovibrio</taxon>
    </lineage>
</organism>
<gene>
    <name evidence="11" type="primary">gyrB</name>
    <name evidence="13" type="ORF">A11Q_4</name>
</gene>
<dbReference type="InterPro" id="IPR006171">
    <property type="entry name" value="TOPRIM_dom"/>
</dbReference>
<dbReference type="CDD" id="cd00822">
    <property type="entry name" value="TopoII_Trans_DNA_gyrase"/>
    <property type="match status" value="1"/>
</dbReference>
<dbReference type="FunFam" id="3.30.565.10:FF:000002">
    <property type="entry name" value="DNA gyrase subunit B"/>
    <property type="match status" value="1"/>
</dbReference>
<keyword evidence="6 11" id="KW-0067">ATP-binding</keyword>
<accession>M4VMB9</accession>
<dbReference type="PRINTS" id="PR01159">
    <property type="entry name" value="DNAGYRASEB"/>
</dbReference>
<comment type="similarity">
    <text evidence="2 11">Belongs to the type II topoisomerase GyrB family.</text>
</comment>
<dbReference type="SUPFAM" id="SSF55874">
    <property type="entry name" value="ATPase domain of HSP90 chaperone/DNA topoisomerase II/histidine kinase"/>
    <property type="match status" value="1"/>
</dbReference>
<comment type="subcellular location">
    <subcellularLocation>
        <location evidence="11">Cytoplasm</location>
    </subcellularLocation>
</comment>
<dbReference type="RefSeq" id="WP_015468714.1">
    <property type="nucleotide sequence ID" value="NC_020813.1"/>
</dbReference>
<evidence type="ECO:0000313" key="14">
    <source>
        <dbReference type="Proteomes" id="UP000012040"/>
    </source>
</evidence>
<dbReference type="FunFam" id="3.30.230.10:FF:000005">
    <property type="entry name" value="DNA gyrase subunit B"/>
    <property type="match status" value="1"/>
</dbReference>